<dbReference type="InterPro" id="IPR036936">
    <property type="entry name" value="CRIB_dom_sf"/>
</dbReference>
<gene>
    <name evidence="1" type="ORF">PXEA_LOCUS20267</name>
</gene>
<dbReference type="AlphaFoldDB" id="A0A448X3C9"/>
<dbReference type="EMBL" id="CAAALY010083012">
    <property type="protein sequence ID" value="VEL26827.1"/>
    <property type="molecule type" value="Genomic_DNA"/>
</dbReference>
<comment type="caution">
    <text evidence="1">The sequence shown here is derived from an EMBL/GenBank/DDBJ whole genome shotgun (WGS) entry which is preliminary data.</text>
</comment>
<evidence type="ECO:0000313" key="2">
    <source>
        <dbReference type="Proteomes" id="UP000784294"/>
    </source>
</evidence>
<dbReference type="Gene3D" id="3.90.810.10">
    <property type="entry name" value="CRIB domain"/>
    <property type="match status" value="1"/>
</dbReference>
<keyword evidence="2" id="KW-1185">Reference proteome</keyword>
<accession>A0A448X3C9</accession>
<protein>
    <submittedName>
        <fullName evidence="1">Uncharacterized protein</fullName>
    </submittedName>
</protein>
<organism evidence="1 2">
    <name type="scientific">Protopolystoma xenopodis</name>
    <dbReference type="NCBI Taxonomy" id="117903"/>
    <lineage>
        <taxon>Eukaryota</taxon>
        <taxon>Metazoa</taxon>
        <taxon>Spiralia</taxon>
        <taxon>Lophotrochozoa</taxon>
        <taxon>Platyhelminthes</taxon>
        <taxon>Monogenea</taxon>
        <taxon>Polyopisthocotylea</taxon>
        <taxon>Polystomatidea</taxon>
        <taxon>Polystomatidae</taxon>
        <taxon>Protopolystoma</taxon>
    </lineage>
</organism>
<evidence type="ECO:0000313" key="1">
    <source>
        <dbReference type="EMBL" id="VEL26827.1"/>
    </source>
</evidence>
<reference evidence="1" key="1">
    <citation type="submission" date="2018-11" db="EMBL/GenBank/DDBJ databases">
        <authorList>
            <consortium name="Pathogen Informatics"/>
        </authorList>
    </citation>
    <scope>NUCLEOTIDE SEQUENCE</scope>
</reference>
<proteinExistence type="predicted"/>
<name>A0A448X3C9_9PLAT</name>
<dbReference type="Proteomes" id="UP000784294">
    <property type="component" value="Unassembled WGS sequence"/>
</dbReference>
<sequence>MPAEWLQWLHAADIPAVERQRHPELVIEVLQCYDAATNYAHRRHKFIRVPPDQLPTVASEAVTIKGAPVQGSLTKGWWIGNYLDDKISLPKV</sequence>
<dbReference type="OrthoDB" id="2914378at2759"/>